<dbReference type="GO" id="GO:0003935">
    <property type="term" value="F:GTP cyclohydrolase II activity"/>
    <property type="evidence" value="ECO:0007669"/>
    <property type="project" value="UniProtKB-UniRule"/>
</dbReference>
<feature type="binding site" evidence="19">
    <location>
        <position position="317"/>
    </location>
    <ligand>
        <name>GTP</name>
        <dbReference type="ChEBI" id="CHEBI:37565"/>
    </ligand>
</feature>
<proteinExistence type="inferred from homology"/>
<dbReference type="FunFam" id="3.90.870.10:FF:000001">
    <property type="entry name" value="Riboflavin biosynthesis protein RibBA"/>
    <property type="match status" value="1"/>
</dbReference>
<evidence type="ECO:0000313" key="22">
    <source>
        <dbReference type="Proteomes" id="UP000255036"/>
    </source>
</evidence>
<evidence type="ECO:0000256" key="4">
    <source>
        <dbReference type="ARBA" id="ARBA00004853"/>
    </source>
</evidence>
<dbReference type="HAMAP" id="MF_01283">
    <property type="entry name" value="RibBA"/>
    <property type="match status" value="1"/>
</dbReference>
<feature type="binding site" evidence="19">
    <location>
        <begin position="140"/>
        <end position="144"/>
    </location>
    <ligand>
        <name>D-ribulose 5-phosphate</name>
        <dbReference type="ChEBI" id="CHEBI:58121"/>
    </ligand>
</feature>
<keyword evidence="14 19" id="KW-0464">Manganese</keyword>
<dbReference type="InterPro" id="IPR017945">
    <property type="entry name" value="DHBP_synth_RibB-like_a/b_dom"/>
</dbReference>
<feature type="binding site" evidence="19">
    <location>
        <position position="268"/>
    </location>
    <ligand>
        <name>Zn(2+)</name>
        <dbReference type="ChEBI" id="CHEBI:29105"/>
        <note>catalytic</note>
    </ligand>
</feature>
<dbReference type="GO" id="GO:0005829">
    <property type="term" value="C:cytosol"/>
    <property type="evidence" value="ECO:0007669"/>
    <property type="project" value="TreeGrafter"/>
</dbReference>
<keyword evidence="15 19" id="KW-0456">Lyase</keyword>
<dbReference type="GO" id="GO:0009231">
    <property type="term" value="P:riboflavin biosynthetic process"/>
    <property type="evidence" value="ECO:0007669"/>
    <property type="project" value="UniProtKB-UniRule"/>
</dbReference>
<dbReference type="EMBL" id="QRCT01000016">
    <property type="protein sequence ID" value="RDU23897.1"/>
    <property type="molecule type" value="Genomic_DNA"/>
</dbReference>
<dbReference type="InterPro" id="IPR036144">
    <property type="entry name" value="RibA-like_sf"/>
</dbReference>
<comment type="cofactor">
    <cofactor evidence="19">
        <name>Zn(2+)</name>
        <dbReference type="ChEBI" id="CHEBI:29105"/>
    </cofactor>
    <text evidence="19">Binds 1 zinc ion per subunit.</text>
</comment>
<feature type="site" description="Essential for DHBP synthase activity" evidence="19">
    <location>
        <position position="164"/>
    </location>
</feature>
<feature type="binding site" evidence="19">
    <location>
        <position position="164"/>
    </location>
    <ligand>
        <name>D-ribulose 5-phosphate</name>
        <dbReference type="ChEBI" id="CHEBI:58121"/>
    </ligand>
</feature>
<dbReference type="GO" id="GO:0005525">
    <property type="term" value="F:GTP binding"/>
    <property type="evidence" value="ECO:0007669"/>
    <property type="project" value="UniProtKB-KW"/>
</dbReference>
<feature type="binding site" evidence="19">
    <location>
        <position position="143"/>
    </location>
    <ligand>
        <name>Mg(2+)</name>
        <dbReference type="ChEBI" id="CHEBI:18420"/>
        <label>2</label>
    </ligand>
</feature>
<accession>A0A371AWF2</accession>
<feature type="binding site" evidence="19">
    <location>
        <position position="270"/>
    </location>
    <ligand>
        <name>Zn(2+)</name>
        <dbReference type="ChEBI" id="CHEBI:29105"/>
        <note>catalytic</note>
    </ligand>
</feature>
<dbReference type="GO" id="GO:0008686">
    <property type="term" value="F:3,4-dihydroxy-2-butanone-4-phosphate synthase activity"/>
    <property type="evidence" value="ECO:0007669"/>
    <property type="project" value="UniProtKB-UniRule"/>
</dbReference>
<dbReference type="InterPro" id="IPR016299">
    <property type="entry name" value="Riboflavin_synth_RibBA"/>
</dbReference>
<dbReference type="Proteomes" id="UP000255036">
    <property type="component" value="Unassembled WGS sequence"/>
</dbReference>
<evidence type="ECO:0000256" key="1">
    <source>
        <dbReference type="ARBA" id="ARBA00000141"/>
    </source>
</evidence>
<feature type="binding site" evidence="19">
    <location>
        <position position="357"/>
    </location>
    <ligand>
        <name>GTP</name>
        <dbReference type="ChEBI" id="CHEBI:37565"/>
    </ligand>
</feature>
<evidence type="ECO:0000256" key="6">
    <source>
        <dbReference type="ARBA" id="ARBA00005520"/>
    </source>
</evidence>
<name>A0A371AWF2_9FIRM</name>
<evidence type="ECO:0000256" key="11">
    <source>
        <dbReference type="ARBA" id="ARBA00022833"/>
    </source>
</evidence>
<dbReference type="OrthoDB" id="9793111at2"/>
<feature type="region of interest" description="GTP cyclohydrolase II" evidence="19">
    <location>
        <begin position="202"/>
        <end position="411"/>
    </location>
</feature>
<organism evidence="21 22">
    <name type="scientific">Anaerosacchariphilus polymeriproducens</name>
    <dbReference type="NCBI Taxonomy" id="1812858"/>
    <lineage>
        <taxon>Bacteria</taxon>
        <taxon>Bacillati</taxon>
        <taxon>Bacillota</taxon>
        <taxon>Clostridia</taxon>
        <taxon>Lachnospirales</taxon>
        <taxon>Lachnospiraceae</taxon>
        <taxon>Anaerosacchariphilus</taxon>
    </lineage>
</organism>
<evidence type="ECO:0000256" key="15">
    <source>
        <dbReference type="ARBA" id="ARBA00023239"/>
    </source>
</evidence>
<evidence type="ECO:0000313" key="21">
    <source>
        <dbReference type="EMBL" id="RDU23897.1"/>
    </source>
</evidence>
<comment type="similarity">
    <text evidence="19">In the C-terminal section; belongs to the GTP cyclohydrolase II family.</text>
</comment>
<comment type="cofactor">
    <cofactor evidence="19">
        <name>Mg(2+)</name>
        <dbReference type="ChEBI" id="CHEBI:18420"/>
    </cofactor>
    <cofactor evidence="19">
        <name>Mn(2+)</name>
        <dbReference type="ChEBI" id="CHEBI:29035"/>
    </cofactor>
    <text evidence="19">Binds 2 divalent metal cations per subunit. Magnesium or manganese.</text>
</comment>
<evidence type="ECO:0000259" key="20">
    <source>
        <dbReference type="Pfam" id="PF00925"/>
    </source>
</evidence>
<dbReference type="PIRSF" id="PIRSF001259">
    <property type="entry name" value="RibA"/>
    <property type="match status" value="1"/>
</dbReference>
<dbReference type="FunFam" id="3.40.50.10990:FF:000001">
    <property type="entry name" value="Riboflavin biosynthesis protein RibBA"/>
    <property type="match status" value="1"/>
</dbReference>
<keyword evidence="13 19" id="KW-0342">GTP-binding</keyword>
<comment type="cofactor">
    <cofactor evidence="2">
        <name>Mn(2+)</name>
        <dbReference type="ChEBI" id="CHEBI:29035"/>
    </cofactor>
</comment>
<evidence type="ECO:0000256" key="14">
    <source>
        <dbReference type="ARBA" id="ARBA00023211"/>
    </source>
</evidence>
<evidence type="ECO:0000256" key="5">
    <source>
        <dbReference type="ARBA" id="ARBA00004904"/>
    </source>
</evidence>
<dbReference type="InterPro" id="IPR032677">
    <property type="entry name" value="GTP_cyclohydro_II"/>
</dbReference>
<dbReference type="SUPFAM" id="SSF55821">
    <property type="entry name" value="YrdC/RibB"/>
    <property type="match status" value="1"/>
</dbReference>
<feature type="binding site" evidence="19">
    <location>
        <position position="33"/>
    </location>
    <ligand>
        <name>D-ribulose 5-phosphate</name>
        <dbReference type="ChEBI" id="CHEBI:58121"/>
    </ligand>
</feature>
<feature type="binding site" evidence="19">
    <location>
        <position position="273"/>
    </location>
    <ligand>
        <name>GTP</name>
        <dbReference type="ChEBI" id="CHEBI:37565"/>
    </ligand>
</feature>
<reference evidence="21 22" key="1">
    <citation type="submission" date="2018-07" db="EMBL/GenBank/DDBJ databases">
        <title>Anaerosacharophilus polymeroproducens gen. nov. sp. nov., an anaerobic bacterium isolated from salt field.</title>
        <authorList>
            <person name="Kim W."/>
            <person name="Yang S.-H."/>
            <person name="Oh J."/>
            <person name="Lee J.-H."/>
            <person name="Kwon K.K."/>
        </authorList>
    </citation>
    <scope>NUCLEOTIDE SEQUENCE [LARGE SCALE GENOMIC DNA]</scope>
    <source>
        <strain evidence="21 22">MCWD5</strain>
    </source>
</reference>
<dbReference type="NCBIfam" id="TIGR00505">
    <property type="entry name" value="ribA"/>
    <property type="match status" value="1"/>
</dbReference>
<evidence type="ECO:0000256" key="2">
    <source>
        <dbReference type="ARBA" id="ARBA00001936"/>
    </source>
</evidence>
<comment type="similarity">
    <text evidence="6 19">In the N-terminal section; belongs to the DHBP synthase family.</text>
</comment>
<dbReference type="NCBIfam" id="TIGR00506">
    <property type="entry name" value="ribB"/>
    <property type="match status" value="1"/>
</dbReference>
<dbReference type="PANTHER" id="PTHR21327">
    <property type="entry name" value="GTP CYCLOHYDROLASE II-RELATED"/>
    <property type="match status" value="1"/>
</dbReference>
<dbReference type="UniPathway" id="UPA00275">
    <property type="reaction ID" value="UER00399"/>
</dbReference>
<dbReference type="InterPro" id="IPR000926">
    <property type="entry name" value="RibA"/>
</dbReference>
<feature type="domain" description="GTP cyclohydrolase II" evidence="20">
    <location>
        <begin position="207"/>
        <end position="373"/>
    </location>
</feature>
<keyword evidence="12 19" id="KW-0460">Magnesium</keyword>
<feature type="active site" description="Nucleophile; for GTP cyclohydrolase activity" evidence="19">
    <location>
        <position position="331"/>
    </location>
</feature>
<keyword evidence="16 19" id="KW-0511">Multifunctional enzyme</keyword>
<feature type="site" description="Essential for DHBP synthase activity" evidence="19">
    <location>
        <position position="126"/>
    </location>
</feature>
<keyword evidence="9 19" id="KW-0547">Nucleotide-binding</keyword>
<feature type="binding site" evidence="19">
    <location>
        <begin position="295"/>
        <end position="297"/>
    </location>
    <ligand>
        <name>GTP</name>
        <dbReference type="ChEBI" id="CHEBI:37565"/>
    </ligand>
</feature>
<evidence type="ECO:0000256" key="9">
    <source>
        <dbReference type="ARBA" id="ARBA00022741"/>
    </source>
</evidence>
<dbReference type="Pfam" id="PF00925">
    <property type="entry name" value="GTP_cyclohydro2"/>
    <property type="match status" value="1"/>
</dbReference>
<dbReference type="CDD" id="cd00641">
    <property type="entry name" value="GTP_cyclohydro2"/>
    <property type="match status" value="1"/>
</dbReference>
<dbReference type="GO" id="GO:0008270">
    <property type="term" value="F:zinc ion binding"/>
    <property type="evidence" value="ECO:0007669"/>
    <property type="project" value="UniProtKB-UniRule"/>
</dbReference>
<feature type="binding site" evidence="19">
    <location>
        <begin position="252"/>
        <end position="256"/>
    </location>
    <ligand>
        <name>GTP</name>
        <dbReference type="ChEBI" id="CHEBI:37565"/>
    </ligand>
</feature>
<keyword evidence="22" id="KW-1185">Reference proteome</keyword>
<dbReference type="AlphaFoldDB" id="A0A371AWF2"/>
<feature type="region of interest" description="DHBP synthase" evidence="19">
    <location>
        <begin position="1"/>
        <end position="201"/>
    </location>
</feature>
<dbReference type="EC" id="4.1.99.12" evidence="19"/>
<comment type="function">
    <text evidence="3 19">Catalyzes the conversion of D-ribulose 5-phosphate to formate and 3,4-dihydroxy-2-butanone 4-phosphate.</text>
</comment>
<dbReference type="Pfam" id="PF00926">
    <property type="entry name" value="DHBP_synthase"/>
    <property type="match status" value="1"/>
</dbReference>
<dbReference type="NCBIfam" id="NF006803">
    <property type="entry name" value="PRK09311.1"/>
    <property type="match status" value="1"/>
</dbReference>
<feature type="binding site" evidence="19">
    <location>
        <position position="257"/>
    </location>
    <ligand>
        <name>Zn(2+)</name>
        <dbReference type="ChEBI" id="CHEBI:29105"/>
        <note>catalytic</note>
    </ligand>
</feature>
<dbReference type="InterPro" id="IPR000422">
    <property type="entry name" value="DHBP_synthase_RibB"/>
</dbReference>
<dbReference type="NCBIfam" id="NF001591">
    <property type="entry name" value="PRK00393.1"/>
    <property type="match status" value="1"/>
</dbReference>
<evidence type="ECO:0000256" key="3">
    <source>
        <dbReference type="ARBA" id="ARBA00002284"/>
    </source>
</evidence>
<feature type="binding site" evidence="19">
    <location>
        <position position="352"/>
    </location>
    <ligand>
        <name>GTP</name>
        <dbReference type="ChEBI" id="CHEBI:37565"/>
    </ligand>
</feature>
<dbReference type="GO" id="GO:0000287">
    <property type="term" value="F:magnesium ion binding"/>
    <property type="evidence" value="ECO:0007669"/>
    <property type="project" value="UniProtKB-UniRule"/>
</dbReference>
<protein>
    <recommendedName>
        <fullName evidence="19">Riboflavin biosynthesis protein RibBA</fullName>
    </recommendedName>
    <domain>
        <recommendedName>
            <fullName evidence="19">3,4-dihydroxy-2-butanone 4-phosphate synthase</fullName>
            <shortName evidence="19">DHBP synthase</shortName>
            <ecNumber evidence="19">4.1.99.12</ecNumber>
        </recommendedName>
    </domain>
    <domain>
        <recommendedName>
            <fullName evidence="19">GTP cyclohydrolase-2</fullName>
            <ecNumber evidence="19">3.5.4.25</ecNumber>
        </recommendedName>
        <alternativeName>
            <fullName evidence="19">GTP cyclohydrolase II</fullName>
        </alternativeName>
    </domain>
</protein>
<feature type="binding site" evidence="19">
    <location>
        <begin position="28"/>
        <end position="29"/>
    </location>
    <ligand>
        <name>D-ribulose 5-phosphate</name>
        <dbReference type="ChEBI" id="CHEBI:58121"/>
    </ligand>
</feature>
<dbReference type="GO" id="GO:0030145">
    <property type="term" value="F:manganese ion binding"/>
    <property type="evidence" value="ECO:0007669"/>
    <property type="project" value="UniProtKB-UniRule"/>
</dbReference>
<dbReference type="EC" id="3.5.4.25" evidence="19"/>
<feature type="binding site" evidence="19">
    <location>
        <position position="29"/>
    </location>
    <ligand>
        <name>Mg(2+)</name>
        <dbReference type="ChEBI" id="CHEBI:18420"/>
        <label>1</label>
    </ligand>
</feature>
<evidence type="ECO:0000256" key="10">
    <source>
        <dbReference type="ARBA" id="ARBA00022801"/>
    </source>
</evidence>
<keyword evidence="8 19" id="KW-0479">Metal-binding</keyword>
<feature type="binding site" evidence="19">
    <location>
        <position position="29"/>
    </location>
    <ligand>
        <name>Mg(2+)</name>
        <dbReference type="ChEBI" id="CHEBI:18420"/>
        <label>2</label>
    </ligand>
</feature>
<comment type="pathway">
    <text evidence="5 19">Cofactor biosynthesis; riboflavin biosynthesis; 2-hydroxy-3-oxobutyl phosphate from D-ribulose 5-phosphate: step 1/1.</text>
</comment>
<evidence type="ECO:0000256" key="12">
    <source>
        <dbReference type="ARBA" id="ARBA00022842"/>
    </source>
</evidence>
<keyword evidence="10 19" id="KW-0378">Hydrolase</keyword>
<comment type="function">
    <text evidence="17 19">Catalyzes the conversion of GTP to 2,5-diamino-6-ribosylamino-4(3H)-pyrimidinone 5'-phosphate (DARP), formate and pyrophosphate.</text>
</comment>
<keyword evidence="7 19" id="KW-0686">Riboflavin biosynthesis</keyword>
<evidence type="ECO:0000256" key="19">
    <source>
        <dbReference type="HAMAP-Rule" id="MF_01283"/>
    </source>
</evidence>
<sequence>MFKYNTILEALEDLKDGKLIIVTDDEGRENEGDLICAAEFATTENVNFMAAKAKGLICMPMSQQIADKLFLSQMVTKNTDNHETAFTVSIDHIDTTTGISAEERGITARKCVEEGVRPEEFRRPGHMFPLVSKPYGVLERDGHTEATVDLLRLAGLKECGLCCEIMAEDGTMMRTSQLIEFAQQYQLKFITIKDLIEYRKSTEILVERIVKAEMPTKYGKFEIYGYVNKVNGEHHVALVKGDVADGAPVLCRVHSECLTGDTFGSSRCDCGEQYAAAMRQIEKEGRGVLLYMRQEGRGIGLINKLKAYHLQDQGMDTVEANLALGFEEDLREYFIASQMLNDLGINQVRLMTNNPDKISQLKNSGMNVVERVPIEMKPNKFDAFYLRTKKKKMGHILEIDDSIQESIHQIL</sequence>
<evidence type="ECO:0000256" key="8">
    <source>
        <dbReference type="ARBA" id="ARBA00022723"/>
    </source>
</evidence>
<evidence type="ECO:0000256" key="7">
    <source>
        <dbReference type="ARBA" id="ARBA00022619"/>
    </source>
</evidence>
<dbReference type="Gene3D" id="3.40.50.10990">
    <property type="entry name" value="GTP cyclohydrolase II"/>
    <property type="match status" value="1"/>
</dbReference>
<feature type="active site" description="Proton acceptor; for GTP cyclohydrolase activity" evidence="19">
    <location>
        <position position="329"/>
    </location>
</feature>
<comment type="pathway">
    <text evidence="4 19">Cofactor biosynthesis; riboflavin biosynthesis; 5-amino-6-(D-ribitylamino)uracil from GTP: step 1/4.</text>
</comment>
<dbReference type="HAMAP" id="MF_00179">
    <property type="entry name" value="RibA"/>
    <property type="match status" value="1"/>
</dbReference>
<evidence type="ECO:0000256" key="13">
    <source>
        <dbReference type="ARBA" id="ARBA00023134"/>
    </source>
</evidence>
<evidence type="ECO:0000256" key="16">
    <source>
        <dbReference type="ARBA" id="ARBA00023268"/>
    </source>
</evidence>
<dbReference type="PANTHER" id="PTHR21327:SF18">
    <property type="entry name" value="3,4-DIHYDROXY-2-BUTANONE 4-PHOSPHATE SYNTHASE"/>
    <property type="match status" value="1"/>
</dbReference>
<comment type="caution">
    <text evidence="21">The sequence shown here is derived from an EMBL/GenBank/DDBJ whole genome shotgun (WGS) entry which is preliminary data.</text>
</comment>
<gene>
    <name evidence="19" type="primary">ribBA</name>
    <name evidence="21" type="ORF">DWV06_06260</name>
</gene>
<dbReference type="RefSeq" id="WP_115481330.1">
    <property type="nucleotide sequence ID" value="NZ_QRCT01000016.1"/>
</dbReference>
<keyword evidence="11 19" id="KW-0862">Zinc</keyword>
<comment type="catalytic activity">
    <reaction evidence="1 19">
        <text>D-ribulose 5-phosphate = (2S)-2-hydroxy-3-oxobutyl phosphate + formate + H(+)</text>
        <dbReference type="Rhea" id="RHEA:18457"/>
        <dbReference type="ChEBI" id="CHEBI:15378"/>
        <dbReference type="ChEBI" id="CHEBI:15740"/>
        <dbReference type="ChEBI" id="CHEBI:58121"/>
        <dbReference type="ChEBI" id="CHEBI:58830"/>
        <dbReference type="EC" id="4.1.99.12"/>
    </reaction>
</comment>
<evidence type="ECO:0000256" key="17">
    <source>
        <dbReference type="ARBA" id="ARBA00043932"/>
    </source>
</evidence>
<evidence type="ECO:0000256" key="18">
    <source>
        <dbReference type="ARBA" id="ARBA00049295"/>
    </source>
</evidence>
<comment type="catalytic activity">
    <reaction evidence="18 19">
        <text>GTP + 4 H2O = 2,5-diamino-6-hydroxy-4-(5-phosphoribosylamino)-pyrimidine + formate + 2 phosphate + 3 H(+)</text>
        <dbReference type="Rhea" id="RHEA:23704"/>
        <dbReference type="ChEBI" id="CHEBI:15377"/>
        <dbReference type="ChEBI" id="CHEBI:15378"/>
        <dbReference type="ChEBI" id="CHEBI:15740"/>
        <dbReference type="ChEBI" id="CHEBI:37565"/>
        <dbReference type="ChEBI" id="CHEBI:43474"/>
        <dbReference type="ChEBI" id="CHEBI:58614"/>
        <dbReference type="EC" id="3.5.4.25"/>
    </reaction>
</comment>
<dbReference type="Gene3D" id="3.90.870.10">
    <property type="entry name" value="DHBP synthase"/>
    <property type="match status" value="1"/>
</dbReference>
<dbReference type="SUPFAM" id="SSF142695">
    <property type="entry name" value="RibA-like"/>
    <property type="match status" value="1"/>
</dbReference>